<accession>A0A9E2SCF5</accession>
<proteinExistence type="inferred from homology"/>
<dbReference type="GO" id="GO:0008233">
    <property type="term" value="F:peptidase activity"/>
    <property type="evidence" value="ECO:0007669"/>
    <property type="project" value="UniProtKB-KW"/>
</dbReference>
<dbReference type="PANTHER" id="PTHR13604:SF0">
    <property type="entry name" value="ABASIC SITE PROCESSING PROTEIN HMCES"/>
    <property type="match status" value="1"/>
</dbReference>
<dbReference type="AlphaFoldDB" id="A0A9E2SCF5"/>
<dbReference type="EC" id="3.4.-.-" evidence="1"/>
<keyword evidence="1" id="KW-0378">Hydrolase</keyword>
<protein>
    <recommendedName>
        <fullName evidence="1">Abasic site processing protein</fullName>
        <ecNumber evidence="1">3.4.-.-</ecNumber>
    </recommendedName>
</protein>
<dbReference type="PANTHER" id="PTHR13604">
    <property type="entry name" value="DC12-RELATED"/>
    <property type="match status" value="1"/>
</dbReference>
<keyword evidence="3" id="KW-1185">Reference proteome</keyword>
<dbReference type="GO" id="GO:0003697">
    <property type="term" value="F:single-stranded DNA binding"/>
    <property type="evidence" value="ECO:0007669"/>
    <property type="project" value="InterPro"/>
</dbReference>
<dbReference type="GO" id="GO:0006508">
    <property type="term" value="P:proteolysis"/>
    <property type="evidence" value="ECO:0007669"/>
    <property type="project" value="UniProtKB-KW"/>
</dbReference>
<dbReference type="EMBL" id="JAHSPG010000004">
    <property type="protein sequence ID" value="MBV4357340.1"/>
    <property type="molecule type" value="Genomic_DNA"/>
</dbReference>
<evidence type="ECO:0000313" key="3">
    <source>
        <dbReference type="Proteomes" id="UP000812270"/>
    </source>
</evidence>
<organism evidence="2 3">
    <name type="scientific">Pinibacter aurantiacus</name>
    <dbReference type="NCBI Taxonomy" id="2851599"/>
    <lineage>
        <taxon>Bacteria</taxon>
        <taxon>Pseudomonadati</taxon>
        <taxon>Bacteroidota</taxon>
        <taxon>Chitinophagia</taxon>
        <taxon>Chitinophagales</taxon>
        <taxon>Chitinophagaceae</taxon>
        <taxon>Pinibacter</taxon>
    </lineage>
</organism>
<evidence type="ECO:0000256" key="1">
    <source>
        <dbReference type="RuleBase" id="RU364100"/>
    </source>
</evidence>
<sequence length="280" mass="32333">MCYYNGIKVSRGEYIRLKDLEVFVGKNREWINCDLNQGPLYNQPYPIVKATDTGPELKLMEWGYIPEESKWPFLKSREELAKWRFMYTTLNATCEGLFVNDKGKTSMYAGAAQYRRCLVPSTGYWEWRHIKQVGKSGKILKDPIKIPYHLVVTDHQENNPFYMAGIWGTWVSEETGEVVENFTIVTTVANELSAQVHNAKKRMPTILNEDLAQEWMFGKLSKDDIMDIAKTQYETKEMDAWTVAKGFQTAFNPRDKFAYAGLPPLGSDEPFNPYQSLSLF</sequence>
<comment type="similarity">
    <text evidence="1">Belongs to the SOS response-associated peptidase family.</text>
</comment>
<keyword evidence="1" id="KW-0645">Protease</keyword>
<dbReference type="InterPro" id="IPR003738">
    <property type="entry name" value="SRAP"/>
</dbReference>
<comment type="caution">
    <text evidence="2">The sequence shown here is derived from an EMBL/GenBank/DDBJ whole genome shotgun (WGS) entry which is preliminary data.</text>
</comment>
<dbReference type="Proteomes" id="UP000812270">
    <property type="component" value="Unassembled WGS sequence"/>
</dbReference>
<evidence type="ECO:0000313" key="2">
    <source>
        <dbReference type="EMBL" id="MBV4357340.1"/>
    </source>
</evidence>
<dbReference type="GO" id="GO:0106300">
    <property type="term" value="P:protein-DNA covalent cross-linking repair"/>
    <property type="evidence" value="ECO:0007669"/>
    <property type="project" value="InterPro"/>
</dbReference>
<gene>
    <name evidence="2" type="ORF">KTO63_09295</name>
</gene>
<dbReference type="RefSeq" id="WP_217790983.1">
    <property type="nucleotide sequence ID" value="NZ_JAHSPG010000004.1"/>
</dbReference>
<reference evidence="2" key="1">
    <citation type="submission" date="2021-06" db="EMBL/GenBank/DDBJ databases">
        <authorList>
            <person name="Huq M.A."/>
        </authorList>
    </citation>
    <scope>NUCLEOTIDE SEQUENCE</scope>
    <source>
        <strain evidence="2">MAH-26</strain>
    </source>
</reference>
<dbReference type="Pfam" id="PF02586">
    <property type="entry name" value="SRAP"/>
    <property type="match status" value="1"/>
</dbReference>
<name>A0A9E2SCF5_9BACT</name>